<evidence type="ECO:0000313" key="11">
    <source>
        <dbReference type="Proteomes" id="UP000288293"/>
    </source>
</evidence>
<name>A0A432W9Y2_9GAMM</name>
<feature type="binding site" evidence="7">
    <location>
        <position position="389"/>
    </location>
    <ligand>
        <name>Mn(2+)</name>
        <dbReference type="ChEBI" id="CHEBI:29035"/>
        <label>1</label>
    </ligand>
</feature>
<comment type="caution">
    <text evidence="10">The sequence shown here is derived from an EMBL/GenBank/DDBJ whole genome shotgun (WGS) entry which is preliminary data.</text>
</comment>
<comment type="function">
    <text evidence="7">Splits dipeptides with a prolyl residue in the C-terminal position.</text>
</comment>
<gene>
    <name evidence="7" type="primary">pepQ</name>
    <name evidence="10" type="ORF">CWE09_09820</name>
</gene>
<feature type="binding site" evidence="7">
    <location>
        <position position="428"/>
    </location>
    <ligand>
        <name>Mn(2+)</name>
        <dbReference type="ChEBI" id="CHEBI:29035"/>
        <label>1</label>
    </ligand>
</feature>
<keyword evidence="6 7" id="KW-0464">Manganese</keyword>
<feature type="binding site" evidence="7">
    <location>
        <position position="253"/>
    </location>
    <ligand>
        <name>Mn(2+)</name>
        <dbReference type="ChEBI" id="CHEBI:29035"/>
        <label>2</label>
    </ligand>
</feature>
<feature type="binding site" evidence="7">
    <location>
        <position position="428"/>
    </location>
    <ligand>
        <name>Mn(2+)</name>
        <dbReference type="ChEBI" id="CHEBI:29035"/>
        <label>2</label>
    </ligand>
</feature>
<evidence type="ECO:0000256" key="6">
    <source>
        <dbReference type="ARBA" id="ARBA00023211"/>
    </source>
</evidence>
<keyword evidence="3 7" id="KW-0378">Hydrolase</keyword>
<dbReference type="InterPro" id="IPR000994">
    <property type="entry name" value="Pept_M24"/>
</dbReference>
<dbReference type="Gene3D" id="3.90.230.10">
    <property type="entry name" value="Creatinase/methionine aminopeptidase superfamily"/>
    <property type="match status" value="1"/>
</dbReference>
<feature type="binding site" evidence="7">
    <location>
        <position position="264"/>
    </location>
    <ligand>
        <name>Mn(2+)</name>
        <dbReference type="ChEBI" id="CHEBI:29035"/>
        <label>2</label>
    </ligand>
</feature>
<dbReference type="Proteomes" id="UP000288293">
    <property type="component" value="Unassembled WGS sequence"/>
</dbReference>
<proteinExistence type="inferred from homology"/>
<comment type="catalytic activity">
    <reaction evidence="7">
        <text>Xaa-L-Pro dipeptide + H2O = an L-alpha-amino acid + L-proline</text>
        <dbReference type="Rhea" id="RHEA:76407"/>
        <dbReference type="ChEBI" id="CHEBI:15377"/>
        <dbReference type="ChEBI" id="CHEBI:59869"/>
        <dbReference type="ChEBI" id="CHEBI:60039"/>
        <dbReference type="ChEBI" id="CHEBI:195196"/>
        <dbReference type="EC" id="3.4.13.9"/>
    </reaction>
</comment>
<evidence type="ECO:0000256" key="5">
    <source>
        <dbReference type="ARBA" id="ARBA00023049"/>
    </source>
</evidence>
<dbReference type="Pfam" id="PF00557">
    <property type="entry name" value="Peptidase_M24"/>
    <property type="match status" value="1"/>
</dbReference>
<feature type="domain" description="Xaa-Pro dipeptidase N-terminal" evidence="9">
    <location>
        <begin position="14"/>
        <end position="162"/>
    </location>
</feature>
<accession>A0A432W9Y2</accession>
<dbReference type="PANTHER" id="PTHR43226">
    <property type="entry name" value="XAA-PRO AMINOPEPTIDASE 3"/>
    <property type="match status" value="1"/>
</dbReference>
<dbReference type="GO" id="GO:0102009">
    <property type="term" value="F:proline dipeptidase activity"/>
    <property type="evidence" value="ECO:0007669"/>
    <property type="project" value="UniProtKB-EC"/>
</dbReference>
<comment type="cofactor">
    <cofactor evidence="7">
        <name>Mn(2+)</name>
        <dbReference type="ChEBI" id="CHEBI:29035"/>
    </cofactor>
    <text evidence="7">Binds 2 manganese ions per subunit.</text>
</comment>
<evidence type="ECO:0000256" key="3">
    <source>
        <dbReference type="ARBA" id="ARBA00022801"/>
    </source>
</evidence>
<protein>
    <recommendedName>
        <fullName evidence="7">Xaa-Pro dipeptidase</fullName>
        <shortName evidence="7">X-Pro dipeptidase</shortName>
        <ecNumber evidence="7">3.4.13.9</ecNumber>
    </recommendedName>
    <alternativeName>
        <fullName evidence="7">Imidodipeptidase</fullName>
    </alternativeName>
    <alternativeName>
        <fullName evidence="7">Proline dipeptidase</fullName>
        <shortName evidence="7">Prolidase</shortName>
    </alternativeName>
</protein>
<keyword evidence="1 7" id="KW-0645">Protease</keyword>
<evidence type="ECO:0000259" key="9">
    <source>
        <dbReference type="Pfam" id="PF21216"/>
    </source>
</evidence>
<dbReference type="GO" id="GO:0046872">
    <property type="term" value="F:metal ion binding"/>
    <property type="evidence" value="ECO:0007669"/>
    <property type="project" value="UniProtKB-KW"/>
</dbReference>
<dbReference type="InterPro" id="IPR048819">
    <property type="entry name" value="PepQ_N"/>
</dbReference>
<feature type="binding site" evidence="7">
    <location>
        <position position="344"/>
    </location>
    <ligand>
        <name>Mn(2+)</name>
        <dbReference type="ChEBI" id="CHEBI:29035"/>
        <label>1</label>
    </ligand>
</feature>
<dbReference type="OrthoDB" id="9806388at2"/>
<dbReference type="PANTHER" id="PTHR43226:SF8">
    <property type="entry name" value="XAA-PRO DIPEPTIDASE"/>
    <property type="match status" value="1"/>
</dbReference>
<keyword evidence="11" id="KW-1185">Reference proteome</keyword>
<evidence type="ECO:0000256" key="4">
    <source>
        <dbReference type="ARBA" id="ARBA00022997"/>
    </source>
</evidence>
<dbReference type="AlphaFoldDB" id="A0A432W9Y2"/>
<dbReference type="GO" id="GO:0008235">
    <property type="term" value="F:metalloexopeptidase activity"/>
    <property type="evidence" value="ECO:0007669"/>
    <property type="project" value="UniProtKB-UniRule"/>
</dbReference>
<evidence type="ECO:0000259" key="8">
    <source>
        <dbReference type="Pfam" id="PF00557"/>
    </source>
</evidence>
<dbReference type="GO" id="GO:0006508">
    <property type="term" value="P:proteolysis"/>
    <property type="evidence" value="ECO:0007669"/>
    <property type="project" value="UniProtKB-KW"/>
</dbReference>
<dbReference type="PROSITE" id="PS00491">
    <property type="entry name" value="PROLINE_PEPTIDASE"/>
    <property type="match status" value="1"/>
</dbReference>
<dbReference type="InterPro" id="IPR052433">
    <property type="entry name" value="X-Pro_dipept-like"/>
</dbReference>
<evidence type="ECO:0000256" key="2">
    <source>
        <dbReference type="ARBA" id="ARBA00022723"/>
    </source>
</evidence>
<dbReference type="RefSeq" id="WP_126803779.1">
    <property type="nucleotide sequence ID" value="NZ_PIPL01000001.1"/>
</dbReference>
<keyword evidence="2 7" id="KW-0479">Metal-binding</keyword>
<sequence>MPRRTQNRTIFADLFGNHIALLSERYERLLQREQIDVLAIHSGQVKRQFLDDMEYPFKVNPHFKAWCPLLDAPNCWLLIRPGKKPVLVFHSTEDFWTQQGRIDDEFWLPRFHVELISTPDAIDQHLPYDKARCVYLGEHIEVALALGIEEVNPEPVMSYLHYHRLFKTDYEQACLREANAIAIQGHEAAEAAYFSGESEFGCWLAYIQATGQGPNEVPYDHIIGHNEHAAILHYSVQSRQVIAENQRRSMMIDAGANCRGYAADISRTYAWQEGDFAQLIRAVDGLSRELAGKATPGTTFAQLHEQAHLSLAQILKDFGLVNMQPQEMIENQVTSVFMPHGLGHMLGLQVHDVGGNLADERGLVVSPPDLFPTLKTTRKIEPGQVFTIEPGLYFIEPLLQRLANTRAGQKINWKRVDEFRPYGGIRIEDNIIIHRDRNENLTREQGLA</sequence>
<dbReference type="InterPro" id="IPR022846">
    <property type="entry name" value="X_Pro_dipept"/>
</dbReference>
<evidence type="ECO:0000256" key="1">
    <source>
        <dbReference type="ARBA" id="ARBA00022670"/>
    </source>
</evidence>
<dbReference type="NCBIfam" id="NF010133">
    <property type="entry name" value="PRK13607.1"/>
    <property type="match status" value="1"/>
</dbReference>
<dbReference type="Gene3D" id="3.40.350.10">
    <property type="entry name" value="Creatinase/prolidase N-terminal domain"/>
    <property type="match status" value="1"/>
</dbReference>
<dbReference type="GO" id="GO:0005829">
    <property type="term" value="C:cytosol"/>
    <property type="evidence" value="ECO:0007669"/>
    <property type="project" value="TreeGrafter"/>
</dbReference>
<feature type="domain" description="Peptidase M24" evidence="8">
    <location>
        <begin position="174"/>
        <end position="434"/>
    </location>
</feature>
<dbReference type="HAMAP" id="MF_01279">
    <property type="entry name" value="X_Pro_dipeptid"/>
    <property type="match status" value="1"/>
</dbReference>
<dbReference type="InterPro" id="IPR001131">
    <property type="entry name" value="Peptidase_M24B_aminopep-P_CS"/>
</dbReference>
<evidence type="ECO:0000313" key="10">
    <source>
        <dbReference type="EMBL" id="RUO26967.1"/>
    </source>
</evidence>
<feature type="binding site" evidence="7">
    <location>
        <position position="264"/>
    </location>
    <ligand>
        <name>Mn(2+)</name>
        <dbReference type="ChEBI" id="CHEBI:29035"/>
        <label>1</label>
    </ligand>
</feature>
<dbReference type="SUPFAM" id="SSF55920">
    <property type="entry name" value="Creatinase/aminopeptidase"/>
    <property type="match status" value="1"/>
</dbReference>
<reference evidence="10 11" key="1">
    <citation type="journal article" date="2011" name="Front. Microbiol.">
        <title>Genomic signatures of strain selection and enhancement in Bacillus atrophaeus var. globigii, a historical biowarfare simulant.</title>
        <authorList>
            <person name="Gibbons H.S."/>
            <person name="Broomall S.M."/>
            <person name="McNew L.A."/>
            <person name="Daligault H."/>
            <person name="Chapman C."/>
            <person name="Bruce D."/>
            <person name="Karavis M."/>
            <person name="Krepps M."/>
            <person name="McGregor P.A."/>
            <person name="Hong C."/>
            <person name="Park K.H."/>
            <person name="Akmal A."/>
            <person name="Feldman A."/>
            <person name="Lin J.S."/>
            <person name="Chang W.E."/>
            <person name="Higgs B.W."/>
            <person name="Demirev P."/>
            <person name="Lindquist J."/>
            <person name="Liem A."/>
            <person name="Fochler E."/>
            <person name="Read T.D."/>
            <person name="Tapia R."/>
            <person name="Johnson S."/>
            <person name="Bishop-Lilly K.A."/>
            <person name="Detter C."/>
            <person name="Han C."/>
            <person name="Sozhamannan S."/>
            <person name="Rosenzweig C.N."/>
            <person name="Skowronski E.W."/>
        </authorList>
    </citation>
    <scope>NUCLEOTIDE SEQUENCE [LARGE SCALE GENOMIC DNA]</scope>
    <source>
        <strain evidence="10 11">MLST1</strain>
    </source>
</reference>
<evidence type="ECO:0000256" key="7">
    <source>
        <dbReference type="HAMAP-Rule" id="MF_01279"/>
    </source>
</evidence>
<dbReference type="GO" id="GO:0004177">
    <property type="term" value="F:aminopeptidase activity"/>
    <property type="evidence" value="ECO:0007669"/>
    <property type="project" value="TreeGrafter"/>
</dbReference>
<keyword evidence="4 7" id="KW-0224">Dipeptidase</keyword>
<keyword evidence="5 7" id="KW-0482">Metalloprotease</keyword>
<comment type="similarity">
    <text evidence="7">Belongs to the peptidase M24B family. Bacterial-type prolidase subfamily.</text>
</comment>
<organism evidence="10 11">
    <name type="scientific">Aliidiomarina minuta</name>
    <dbReference type="NCBI Taxonomy" id="880057"/>
    <lineage>
        <taxon>Bacteria</taxon>
        <taxon>Pseudomonadati</taxon>
        <taxon>Pseudomonadota</taxon>
        <taxon>Gammaproteobacteria</taxon>
        <taxon>Alteromonadales</taxon>
        <taxon>Idiomarinaceae</taxon>
        <taxon>Aliidiomarina</taxon>
    </lineage>
</organism>
<dbReference type="EMBL" id="PIPL01000001">
    <property type="protein sequence ID" value="RUO26967.1"/>
    <property type="molecule type" value="Genomic_DNA"/>
</dbReference>
<dbReference type="InterPro" id="IPR029149">
    <property type="entry name" value="Creatin/AminoP/Spt16_N"/>
</dbReference>
<dbReference type="InterPro" id="IPR036005">
    <property type="entry name" value="Creatinase/aminopeptidase-like"/>
</dbReference>
<dbReference type="EC" id="3.4.13.9" evidence="7"/>
<dbReference type="Pfam" id="PF21216">
    <property type="entry name" value="PepQ_N"/>
    <property type="match status" value="1"/>
</dbReference>
<dbReference type="GO" id="GO:0016795">
    <property type="term" value="F:phosphoric triester hydrolase activity"/>
    <property type="evidence" value="ECO:0007669"/>
    <property type="project" value="InterPro"/>
</dbReference>